<organism evidence="2 3">
    <name type="scientific">Mycena rosella</name>
    <name type="common">Pink bonnet</name>
    <name type="synonym">Agaricus rosellus</name>
    <dbReference type="NCBI Taxonomy" id="1033263"/>
    <lineage>
        <taxon>Eukaryota</taxon>
        <taxon>Fungi</taxon>
        <taxon>Dikarya</taxon>
        <taxon>Basidiomycota</taxon>
        <taxon>Agaricomycotina</taxon>
        <taxon>Agaricomycetes</taxon>
        <taxon>Agaricomycetidae</taxon>
        <taxon>Agaricales</taxon>
        <taxon>Marasmiineae</taxon>
        <taxon>Mycenaceae</taxon>
        <taxon>Mycena</taxon>
    </lineage>
</organism>
<dbReference type="Gene3D" id="1.10.510.10">
    <property type="entry name" value="Transferase(Phosphotransferase) domain 1"/>
    <property type="match status" value="1"/>
</dbReference>
<comment type="caution">
    <text evidence="2">The sequence shown here is derived from an EMBL/GenBank/DDBJ whole genome shotgun (WGS) entry which is preliminary data.</text>
</comment>
<proteinExistence type="predicted"/>
<evidence type="ECO:0000259" key="1">
    <source>
        <dbReference type="SMART" id="SM00220"/>
    </source>
</evidence>
<dbReference type="AlphaFoldDB" id="A0AAD7CQA7"/>
<gene>
    <name evidence="2" type="ORF">B0H17DRAFT_955429</name>
</gene>
<reference evidence="2" key="1">
    <citation type="submission" date="2023-03" db="EMBL/GenBank/DDBJ databases">
        <title>Massive genome expansion in bonnet fungi (Mycena s.s.) driven by repeated elements and novel gene families across ecological guilds.</title>
        <authorList>
            <consortium name="Lawrence Berkeley National Laboratory"/>
            <person name="Harder C.B."/>
            <person name="Miyauchi S."/>
            <person name="Viragh M."/>
            <person name="Kuo A."/>
            <person name="Thoen E."/>
            <person name="Andreopoulos B."/>
            <person name="Lu D."/>
            <person name="Skrede I."/>
            <person name="Drula E."/>
            <person name="Henrissat B."/>
            <person name="Morin E."/>
            <person name="Kohler A."/>
            <person name="Barry K."/>
            <person name="LaButti K."/>
            <person name="Morin E."/>
            <person name="Salamov A."/>
            <person name="Lipzen A."/>
            <person name="Mereny Z."/>
            <person name="Hegedus B."/>
            <person name="Baldrian P."/>
            <person name="Stursova M."/>
            <person name="Weitz H."/>
            <person name="Taylor A."/>
            <person name="Grigoriev I.V."/>
            <person name="Nagy L.G."/>
            <person name="Martin F."/>
            <person name="Kauserud H."/>
        </authorList>
    </citation>
    <scope>NUCLEOTIDE SEQUENCE</scope>
    <source>
        <strain evidence="2">CBHHK067</strain>
    </source>
</reference>
<dbReference type="Proteomes" id="UP001221757">
    <property type="component" value="Unassembled WGS sequence"/>
</dbReference>
<sequence>GYILRARYQEGWTASWKGTKKYATLREDAAVHARLIVIDAVHVEDGTFVLLKKIDKTVHTFEVDIANWVSAEPQRSDPENHCVPIREVLQSPQDPKIQSIVMPLLQRYDKPRFDSIGEAVTFFRQIFEVTFMHKHNVAHRDCTRFNIMMDGSPLYSTPIHPVKPKMKRDFSGQASNRSRTQCPVKYYLTDFGISFQYKPEDFRATRYVEPPDCDPFPTDVYYIGNLIRQNFIRGSYLASRKRGFEFMESLVADMVNRDPSACPAMEQVVDRLRRWSGG</sequence>
<dbReference type="SUPFAM" id="SSF56112">
    <property type="entry name" value="Protein kinase-like (PK-like)"/>
    <property type="match status" value="1"/>
</dbReference>
<keyword evidence="3" id="KW-1185">Reference proteome</keyword>
<name>A0AAD7CQA7_MYCRO</name>
<accession>A0AAD7CQA7</accession>
<dbReference type="InterPro" id="IPR011009">
    <property type="entry name" value="Kinase-like_dom_sf"/>
</dbReference>
<dbReference type="SMART" id="SM00220">
    <property type="entry name" value="S_TKc"/>
    <property type="match status" value="1"/>
</dbReference>
<dbReference type="InterPro" id="IPR000719">
    <property type="entry name" value="Prot_kinase_dom"/>
</dbReference>
<protein>
    <recommendedName>
        <fullName evidence="1">Protein kinase domain-containing protein</fullName>
    </recommendedName>
</protein>
<evidence type="ECO:0000313" key="2">
    <source>
        <dbReference type="EMBL" id="KAJ7658021.1"/>
    </source>
</evidence>
<dbReference type="GO" id="GO:0005524">
    <property type="term" value="F:ATP binding"/>
    <property type="evidence" value="ECO:0007669"/>
    <property type="project" value="InterPro"/>
</dbReference>
<dbReference type="GO" id="GO:0004672">
    <property type="term" value="F:protein kinase activity"/>
    <property type="evidence" value="ECO:0007669"/>
    <property type="project" value="InterPro"/>
</dbReference>
<feature type="non-terminal residue" evidence="2">
    <location>
        <position position="1"/>
    </location>
</feature>
<feature type="domain" description="Protein kinase" evidence="1">
    <location>
        <begin position="36"/>
        <end position="276"/>
    </location>
</feature>
<evidence type="ECO:0000313" key="3">
    <source>
        <dbReference type="Proteomes" id="UP001221757"/>
    </source>
</evidence>
<dbReference type="EMBL" id="JARKIE010000284">
    <property type="protein sequence ID" value="KAJ7658021.1"/>
    <property type="molecule type" value="Genomic_DNA"/>
</dbReference>